<gene>
    <name evidence="2" type="primary">LOC107780109</name>
</gene>
<proteinExistence type="predicted"/>
<evidence type="ECO:0000259" key="1">
    <source>
        <dbReference type="Pfam" id="PF07727"/>
    </source>
</evidence>
<sequence length="263" mass="29917">MVTVRTVLAIAASRKWHVHQMDVYNAFLQGDIHDEIYMDLPQSPYDHSLFVKKTESGTIVVLVYADYMLLAGDNLKLIQDTKEALQQTFIMKDLGEQKYFLGIEFARSKQGILMHQRKYSLELISELGLAASKPASTPMDTNIELTTREFDEHFCQDKLAEDDILADHGSYQRLIGKLLYLAITRPDISYSVQTLSQYLQRPKRSHMELALRIVKYIKSQPGQGTSNNNETITAYCDADWEACSHSRKSVTGYLIKLGESPIS</sequence>
<dbReference type="OMA" id="DWEACSH"/>
<accession>A0A1S3YVY7</accession>
<dbReference type="AlphaFoldDB" id="A0A1S3YVY7"/>
<protein>
    <submittedName>
        <fullName evidence="2">Uncharacterized mitochondrial protein AtMg00810-like</fullName>
    </submittedName>
</protein>
<dbReference type="SUPFAM" id="SSF56672">
    <property type="entry name" value="DNA/RNA polymerases"/>
    <property type="match status" value="1"/>
</dbReference>
<dbReference type="PANTHER" id="PTHR11439">
    <property type="entry name" value="GAG-POL-RELATED RETROTRANSPOSON"/>
    <property type="match status" value="1"/>
</dbReference>
<name>A0A1S3YVY7_TOBAC</name>
<dbReference type="Pfam" id="PF07727">
    <property type="entry name" value="RVT_2"/>
    <property type="match status" value="2"/>
</dbReference>
<dbReference type="InterPro" id="IPR043502">
    <property type="entry name" value="DNA/RNA_pol_sf"/>
</dbReference>
<reference evidence="2" key="1">
    <citation type="submission" date="2025-08" db="UniProtKB">
        <authorList>
            <consortium name="RefSeq"/>
        </authorList>
    </citation>
    <scope>IDENTIFICATION</scope>
</reference>
<organism evidence="2">
    <name type="scientific">Nicotiana tabacum</name>
    <name type="common">Common tobacco</name>
    <dbReference type="NCBI Taxonomy" id="4097"/>
    <lineage>
        <taxon>Eukaryota</taxon>
        <taxon>Viridiplantae</taxon>
        <taxon>Streptophyta</taxon>
        <taxon>Embryophyta</taxon>
        <taxon>Tracheophyta</taxon>
        <taxon>Spermatophyta</taxon>
        <taxon>Magnoliopsida</taxon>
        <taxon>eudicotyledons</taxon>
        <taxon>Gunneridae</taxon>
        <taxon>Pentapetalae</taxon>
        <taxon>asterids</taxon>
        <taxon>lamiids</taxon>
        <taxon>Solanales</taxon>
        <taxon>Solanaceae</taxon>
        <taxon>Nicotianoideae</taxon>
        <taxon>Nicotianeae</taxon>
        <taxon>Nicotiana</taxon>
    </lineage>
</organism>
<feature type="domain" description="Reverse transcriptase Ty1/copia-type" evidence="1">
    <location>
        <begin position="42"/>
        <end position="139"/>
    </location>
</feature>
<dbReference type="OrthoDB" id="414945at2759"/>
<dbReference type="PANTHER" id="PTHR11439:SF511">
    <property type="match status" value="1"/>
</dbReference>
<dbReference type="InterPro" id="IPR013103">
    <property type="entry name" value="RVT_2"/>
</dbReference>
<feature type="domain" description="Reverse transcriptase Ty1/copia-type" evidence="1">
    <location>
        <begin position="3"/>
        <end position="41"/>
    </location>
</feature>
<dbReference type="KEGG" id="nta:107780109"/>
<evidence type="ECO:0000313" key="2">
    <source>
        <dbReference type="RefSeq" id="XP_016456117.1"/>
    </source>
</evidence>
<dbReference type="RefSeq" id="XP_016456117.1">
    <property type="nucleotide sequence ID" value="XM_016600631.1"/>
</dbReference>
<dbReference type="STRING" id="4097.A0A1S3YVY7"/>
<dbReference type="PaxDb" id="4097-A0A1S3YVY7"/>